<feature type="domain" description="VOC" evidence="1">
    <location>
        <begin position="5"/>
        <end position="131"/>
    </location>
</feature>
<dbReference type="RefSeq" id="WP_109340790.1">
    <property type="nucleotide sequence ID" value="NZ_CP029347.1"/>
</dbReference>
<dbReference type="InterPro" id="IPR004360">
    <property type="entry name" value="Glyas_Fos-R_dOase_dom"/>
</dbReference>
<sequence length="140" mass="15793">MKLIPPFHLAIPVTNLDEAQAFYGGLLDCEQGRTSGTWIDWNFFGHQLVTHLVDSMPSSPDDNEVDNNKVPVPHFGAVLAWNDWHDLAERLKTAGVTFVIEPYIRFKGQPGEQATLFLRDPAGNALEFKAFQNPERLFAR</sequence>
<dbReference type="CDD" id="cd08357">
    <property type="entry name" value="VOC_like"/>
    <property type="match status" value="1"/>
</dbReference>
<evidence type="ECO:0000259" key="1">
    <source>
        <dbReference type="PROSITE" id="PS51819"/>
    </source>
</evidence>
<dbReference type="PANTHER" id="PTHR39434:SF1">
    <property type="entry name" value="VOC DOMAIN-CONTAINING PROTEIN"/>
    <property type="match status" value="1"/>
</dbReference>
<keyword evidence="3" id="KW-1185">Reference proteome</keyword>
<dbReference type="KEGG" id="salh:HMF8227_02834"/>
<dbReference type="OrthoDB" id="793940at2"/>
<organism evidence="2 3">
    <name type="scientific">Saliniradius amylolyticus</name>
    <dbReference type="NCBI Taxonomy" id="2183582"/>
    <lineage>
        <taxon>Bacteria</taxon>
        <taxon>Pseudomonadati</taxon>
        <taxon>Pseudomonadota</taxon>
        <taxon>Gammaproteobacteria</taxon>
        <taxon>Alteromonadales</taxon>
        <taxon>Alteromonadaceae</taxon>
        <taxon>Saliniradius</taxon>
    </lineage>
</organism>
<dbReference type="Pfam" id="PF00903">
    <property type="entry name" value="Glyoxalase"/>
    <property type="match status" value="1"/>
</dbReference>
<reference evidence="2 3" key="1">
    <citation type="submission" date="2018-05" db="EMBL/GenBank/DDBJ databases">
        <title>Salinimonas sp. HMF8227 Genome sequencing and assembly.</title>
        <authorList>
            <person name="Kang H."/>
            <person name="Kang J."/>
            <person name="Cha I."/>
            <person name="Kim H."/>
            <person name="Joh K."/>
        </authorList>
    </citation>
    <scope>NUCLEOTIDE SEQUENCE [LARGE SCALE GENOMIC DNA]</scope>
    <source>
        <strain evidence="2 3">HMF8227</strain>
    </source>
</reference>
<protein>
    <recommendedName>
        <fullName evidence="1">VOC domain-containing protein</fullName>
    </recommendedName>
</protein>
<dbReference type="Gene3D" id="3.10.180.10">
    <property type="entry name" value="2,3-Dihydroxybiphenyl 1,2-Dioxygenase, domain 1"/>
    <property type="match status" value="1"/>
</dbReference>
<proteinExistence type="predicted"/>
<dbReference type="PANTHER" id="PTHR39434">
    <property type="match status" value="1"/>
</dbReference>
<evidence type="ECO:0000313" key="3">
    <source>
        <dbReference type="Proteomes" id="UP000245728"/>
    </source>
</evidence>
<evidence type="ECO:0000313" key="2">
    <source>
        <dbReference type="EMBL" id="AWL13283.1"/>
    </source>
</evidence>
<dbReference type="InterPro" id="IPR029068">
    <property type="entry name" value="Glyas_Bleomycin-R_OHBP_Dase"/>
</dbReference>
<dbReference type="SUPFAM" id="SSF54593">
    <property type="entry name" value="Glyoxalase/Bleomycin resistance protein/Dihydroxybiphenyl dioxygenase"/>
    <property type="match status" value="1"/>
</dbReference>
<dbReference type="EMBL" id="CP029347">
    <property type="protein sequence ID" value="AWL13283.1"/>
    <property type="molecule type" value="Genomic_DNA"/>
</dbReference>
<dbReference type="AlphaFoldDB" id="A0A2S2E6L9"/>
<dbReference type="InterPro" id="IPR037523">
    <property type="entry name" value="VOC_core"/>
</dbReference>
<dbReference type="Proteomes" id="UP000245728">
    <property type="component" value="Chromosome"/>
</dbReference>
<gene>
    <name evidence="2" type="ORF">HMF8227_02834</name>
</gene>
<dbReference type="PROSITE" id="PS51819">
    <property type="entry name" value="VOC"/>
    <property type="match status" value="1"/>
</dbReference>
<accession>A0A2S2E6L9</accession>
<name>A0A2S2E6L9_9ALTE</name>